<keyword evidence="2" id="KW-1185">Reference proteome</keyword>
<evidence type="ECO:0000313" key="2">
    <source>
        <dbReference type="Proteomes" id="UP001057474"/>
    </source>
</evidence>
<dbReference type="EMBL" id="CP071527">
    <property type="protein sequence ID" value="USQ13842.1"/>
    <property type="molecule type" value="Genomic_DNA"/>
</dbReference>
<sequence>MVARSNSGFFRAPVENVPNQGKEYEYINVGGEQFHAVAVALIDYLQNNSPINDAALKKVLGRFYQYFPQHAAANDAYLTTPKERMTRLLSNSRKSELVECMAYVLRQLTVDRLYEDHLNPIYRDVFANLPPDAAKSYLRDMKTALPPVALKALEDSLNIAINLSFKEPEHELRRHEGVADKDQPALSLQVQGNKYYPEVKRKADFTFVGQLAISTKPTIMANEQEGKMNDIMTAISAENRELLHAYEQQRNAFLSMVAAGELSATQLRDLYISFLPENEYNAGFITRLEQDAHPVITAAPVSSEKRMVQLLTNALASWMIAGAVDKDKLFEHIENTPAKAAARAH</sequence>
<organism evidence="1 2">
    <name type="scientific">Legionella lytica</name>
    <dbReference type="NCBI Taxonomy" id="96232"/>
    <lineage>
        <taxon>Bacteria</taxon>
        <taxon>Pseudomonadati</taxon>
        <taxon>Pseudomonadota</taxon>
        <taxon>Gammaproteobacteria</taxon>
        <taxon>Legionellales</taxon>
        <taxon>Legionellaceae</taxon>
        <taxon>Legionella</taxon>
    </lineage>
</organism>
<name>A0ABY4Y8A2_9GAMM</name>
<proteinExistence type="predicted"/>
<dbReference type="RefSeq" id="WP_252580183.1">
    <property type="nucleotide sequence ID" value="NZ_CP071527.1"/>
</dbReference>
<reference evidence="1" key="1">
    <citation type="submission" date="2021-03" db="EMBL/GenBank/DDBJ databases">
        <title>Legionella lytica PCM 2298.</title>
        <authorList>
            <person name="Koper P."/>
        </authorList>
    </citation>
    <scope>NUCLEOTIDE SEQUENCE</scope>
    <source>
        <strain evidence="1">PCM 2298</strain>
    </source>
</reference>
<protein>
    <recommendedName>
        <fullName evidence="3">Dot/Icm T4SS effector</fullName>
    </recommendedName>
</protein>
<evidence type="ECO:0000313" key="1">
    <source>
        <dbReference type="EMBL" id="USQ13842.1"/>
    </source>
</evidence>
<gene>
    <name evidence="1" type="ORF">J2N86_00380</name>
</gene>
<accession>A0ABY4Y8A2</accession>
<evidence type="ECO:0008006" key="3">
    <source>
        <dbReference type="Google" id="ProtNLM"/>
    </source>
</evidence>
<dbReference type="Proteomes" id="UP001057474">
    <property type="component" value="Chromosome"/>
</dbReference>